<dbReference type="InterPro" id="IPR018391">
    <property type="entry name" value="PQQ_b-propeller_rpt"/>
</dbReference>
<protein>
    <submittedName>
        <fullName evidence="2">Outer membrane protein assembly factor BamB, contains PQQ-like beta-propeller repeat</fullName>
    </submittedName>
</protein>
<dbReference type="GeneID" id="14208009"/>
<dbReference type="OMA" id="PRWCSEI"/>
<name>A0A1I3QUK1_9EURY</name>
<feature type="domain" description="Pyrrolo-quinoline quinone repeat" evidence="1">
    <location>
        <begin position="80"/>
        <end position="140"/>
    </location>
</feature>
<dbReference type="OrthoDB" id="145878at2157"/>
<dbReference type="PANTHER" id="PTHR34512:SF30">
    <property type="entry name" value="OUTER MEMBRANE PROTEIN ASSEMBLY FACTOR BAMB"/>
    <property type="match status" value="1"/>
</dbReference>
<dbReference type="RefSeq" id="WP_015233552.1">
    <property type="nucleotide sequence ID" value="NZ_FORO01000025.1"/>
</dbReference>
<dbReference type="InterPro" id="IPR006311">
    <property type="entry name" value="TAT_signal"/>
</dbReference>
<evidence type="ECO:0000259" key="1">
    <source>
        <dbReference type="Pfam" id="PF13360"/>
    </source>
</evidence>
<dbReference type="InterPro" id="IPR011047">
    <property type="entry name" value="Quinoprotein_ADH-like_sf"/>
</dbReference>
<reference evidence="2 3" key="1">
    <citation type="submission" date="2016-10" db="EMBL/GenBank/DDBJ databases">
        <authorList>
            <person name="de Groot N.N."/>
        </authorList>
    </citation>
    <scope>NUCLEOTIDE SEQUENCE [LARGE SCALE GENOMIC DNA]</scope>
    <source>
        <strain evidence="2 3">SP2</strain>
    </source>
</reference>
<dbReference type="Proteomes" id="UP000182829">
    <property type="component" value="Unassembled WGS sequence"/>
</dbReference>
<dbReference type="PROSITE" id="PS51318">
    <property type="entry name" value="TAT"/>
    <property type="match status" value="1"/>
</dbReference>
<dbReference type="Gene3D" id="2.130.10.10">
    <property type="entry name" value="YVTN repeat-like/Quinoprotein amine dehydrogenase"/>
    <property type="match status" value="1"/>
</dbReference>
<sequence length="402" mass="43019">MPSTRRSFLTSIVAGSAALAGCSTVARSPTPDEPPPAGVDALPDPDRHILGANGSWSSFGCNAGNTREVADGKTPVEGVSERWRVETAQTTYHEPVVADGTVYLLEAQQRLRALDADSGDELWTLEDARAVPLVRGDVVYISSADTVRALEADTGDSLWEREFEVPGRVTGPATYAGDRLICGAGETVVALEAETGEEAWRRDVYGQVLDHAAFFLGYWVVVATEAGMVYLLSDGGMGGRRWRLPAVPMAPPSVDTNSIYVSCRDGTTYALTDEGGYADEVYWSADTGWTERGICVADGRVFLRGAGTLHALGTDDGTRYWSHDVGDWQHTAPAYSRETVFVGGDALYALDPTATGVLTDGPAVRFRREFAGRVGPGPVLDDGVLYVVAEVDEEAYALLALE</sequence>
<proteinExistence type="predicted"/>
<dbReference type="AlphaFoldDB" id="A0A1I3QUK1"/>
<dbReference type="SUPFAM" id="SSF50998">
    <property type="entry name" value="Quinoprotein alcohol dehydrogenase-like"/>
    <property type="match status" value="2"/>
</dbReference>
<evidence type="ECO:0000313" key="3">
    <source>
        <dbReference type="Proteomes" id="UP000182829"/>
    </source>
</evidence>
<evidence type="ECO:0000313" key="2">
    <source>
        <dbReference type="EMBL" id="SFJ37400.1"/>
    </source>
</evidence>
<dbReference type="InterPro" id="IPR015943">
    <property type="entry name" value="WD40/YVTN_repeat-like_dom_sf"/>
</dbReference>
<dbReference type="EMBL" id="FORO01000025">
    <property type="protein sequence ID" value="SFJ37400.1"/>
    <property type="molecule type" value="Genomic_DNA"/>
</dbReference>
<feature type="domain" description="Pyrrolo-quinoline quinone repeat" evidence="1">
    <location>
        <begin position="145"/>
        <end position="270"/>
    </location>
</feature>
<accession>A0A1I3QUK1</accession>
<organism evidence="2 3">
    <name type="scientific">Natronobacterium gregoryi</name>
    <dbReference type="NCBI Taxonomy" id="44930"/>
    <lineage>
        <taxon>Archaea</taxon>
        <taxon>Methanobacteriati</taxon>
        <taxon>Methanobacteriota</taxon>
        <taxon>Stenosarchaea group</taxon>
        <taxon>Halobacteria</taxon>
        <taxon>Halobacteriales</taxon>
        <taxon>Natrialbaceae</taxon>
        <taxon>Natronobacterium</taxon>
    </lineage>
</organism>
<dbReference type="Pfam" id="PF13360">
    <property type="entry name" value="PQQ_2"/>
    <property type="match status" value="3"/>
</dbReference>
<dbReference type="Gene3D" id="2.40.128.630">
    <property type="match status" value="1"/>
</dbReference>
<dbReference type="PROSITE" id="PS51257">
    <property type="entry name" value="PROKAR_LIPOPROTEIN"/>
    <property type="match status" value="1"/>
</dbReference>
<dbReference type="SMART" id="SM00564">
    <property type="entry name" value="PQQ"/>
    <property type="match status" value="5"/>
</dbReference>
<feature type="domain" description="Pyrrolo-quinoline quinone repeat" evidence="1">
    <location>
        <begin position="280"/>
        <end position="356"/>
    </location>
</feature>
<dbReference type="PANTHER" id="PTHR34512">
    <property type="entry name" value="CELL SURFACE PROTEIN"/>
    <property type="match status" value="1"/>
</dbReference>
<gene>
    <name evidence="2" type="ORF">SAMN05443661_12511</name>
</gene>
<dbReference type="Gene3D" id="2.40.10.480">
    <property type="match status" value="1"/>
</dbReference>
<dbReference type="InterPro" id="IPR002372">
    <property type="entry name" value="PQQ_rpt_dom"/>
</dbReference>